<proteinExistence type="predicted"/>
<organism evidence="2">
    <name type="scientific">Flavobacterium columnare</name>
    <dbReference type="NCBI Taxonomy" id="996"/>
    <lineage>
        <taxon>Bacteria</taxon>
        <taxon>Pseudomonadati</taxon>
        <taxon>Bacteroidota</taxon>
        <taxon>Flavobacteriia</taxon>
        <taxon>Flavobacteriales</taxon>
        <taxon>Flavobacteriaceae</taxon>
        <taxon>Flavobacterium</taxon>
    </lineage>
</organism>
<dbReference type="RefSeq" id="WP_081078423.1">
    <property type="nucleotide sequence ID" value="NZ_MTDB01000002.1"/>
</dbReference>
<dbReference type="PANTHER" id="PTHR43031:SF1">
    <property type="entry name" value="PYRIDINE NUCLEOTIDE-DISULPHIDE OXIDOREDUCTASE"/>
    <property type="match status" value="1"/>
</dbReference>
<dbReference type="Gene3D" id="3.40.250.10">
    <property type="entry name" value="Rhodanese-like domain"/>
    <property type="match status" value="1"/>
</dbReference>
<dbReference type="PROSITE" id="PS50206">
    <property type="entry name" value="RHODANESE_3"/>
    <property type="match status" value="1"/>
</dbReference>
<protein>
    <submittedName>
        <fullName evidence="2">Rhodanese-like domain-containing protein</fullName>
    </submittedName>
</protein>
<feature type="domain" description="Rhodanese" evidence="1">
    <location>
        <begin position="37"/>
        <end position="117"/>
    </location>
</feature>
<dbReference type="SUPFAM" id="SSF52821">
    <property type="entry name" value="Rhodanese/Cell cycle control phosphatase"/>
    <property type="match status" value="1"/>
</dbReference>
<dbReference type="InterPro" id="IPR036873">
    <property type="entry name" value="Rhodanese-like_dom_sf"/>
</dbReference>
<dbReference type="GeneID" id="56896001"/>
<dbReference type="CDD" id="cd00158">
    <property type="entry name" value="RHOD"/>
    <property type="match status" value="1"/>
</dbReference>
<dbReference type="EMBL" id="RWGX01000002">
    <property type="protein sequence ID" value="RVU89411.1"/>
    <property type="molecule type" value="Genomic_DNA"/>
</dbReference>
<reference evidence="2" key="1">
    <citation type="submission" date="2018-12" db="EMBL/GenBank/DDBJ databases">
        <title>Draft genome sequence of Flaovobacterium columnare BGFS27 isolated from channel catfish in Alabama.</title>
        <authorList>
            <person name="Cai W."/>
            <person name="Arias C."/>
        </authorList>
    </citation>
    <scope>NUCLEOTIDE SEQUENCE [LARGE SCALE GENOMIC DNA]</scope>
    <source>
        <strain evidence="2">BGFS27</strain>
    </source>
</reference>
<dbReference type="InterPro" id="IPR050229">
    <property type="entry name" value="GlpE_sulfurtransferase"/>
</dbReference>
<sequence>MSHKNNLRPHTFDQKSKGMGFFSFLGFNKKNNLQEFIAKGAIIIDVRTPAEYASGHIPGSKNIPLDNIKEQIENIKKLNKPVIACCRSGIRSSQAVSILKQHNFECINGGSWDSLQHKL</sequence>
<dbReference type="InterPro" id="IPR001763">
    <property type="entry name" value="Rhodanese-like_dom"/>
</dbReference>
<name>A0AA94JQ00_9FLAO</name>
<evidence type="ECO:0000259" key="1">
    <source>
        <dbReference type="PROSITE" id="PS50206"/>
    </source>
</evidence>
<dbReference type="Pfam" id="PF00581">
    <property type="entry name" value="Rhodanese"/>
    <property type="match status" value="1"/>
</dbReference>
<evidence type="ECO:0000313" key="2">
    <source>
        <dbReference type="EMBL" id="RVU89411.1"/>
    </source>
</evidence>
<dbReference type="SMART" id="SM00450">
    <property type="entry name" value="RHOD"/>
    <property type="match status" value="1"/>
</dbReference>
<dbReference type="PANTHER" id="PTHR43031">
    <property type="entry name" value="FAD-DEPENDENT OXIDOREDUCTASE"/>
    <property type="match status" value="1"/>
</dbReference>
<accession>A0AA94JQ00</accession>
<comment type="caution">
    <text evidence="2">The sequence shown here is derived from an EMBL/GenBank/DDBJ whole genome shotgun (WGS) entry which is preliminary data.</text>
</comment>
<dbReference type="AlphaFoldDB" id="A0AA94JQ00"/>
<gene>
    <name evidence="2" type="ORF">EJB19_00785</name>
</gene>